<dbReference type="EMBL" id="KZ679256">
    <property type="protein sequence ID" value="PTB46372.1"/>
    <property type="molecule type" value="Genomic_DNA"/>
</dbReference>
<proteinExistence type="predicted"/>
<name>A0A2T3ZNK1_TRIA4</name>
<reference evidence="2 3" key="1">
    <citation type="submission" date="2016-07" db="EMBL/GenBank/DDBJ databases">
        <title>Multiple horizontal gene transfer events from other fungi enriched the ability of initially mycotrophic Trichoderma (Ascomycota) to feed on dead plant biomass.</title>
        <authorList>
            <consortium name="DOE Joint Genome Institute"/>
            <person name="Aerts A."/>
            <person name="Atanasova L."/>
            <person name="Chenthamara K."/>
            <person name="Zhang J."/>
            <person name="Grujic M."/>
            <person name="Henrissat B."/>
            <person name="Kuo A."/>
            <person name="Salamov A."/>
            <person name="Lipzen A."/>
            <person name="Labutti K."/>
            <person name="Barry K."/>
            <person name="Miao Y."/>
            <person name="Rahimi M.J."/>
            <person name="Shen Q."/>
            <person name="Grigoriev I.V."/>
            <person name="Kubicek C.P."/>
            <person name="Druzhinina I.S."/>
        </authorList>
    </citation>
    <scope>NUCLEOTIDE SEQUENCE [LARGE SCALE GENOMIC DNA]</scope>
    <source>
        <strain evidence="2 3">CBS 433.97</strain>
    </source>
</reference>
<evidence type="ECO:0000313" key="3">
    <source>
        <dbReference type="Proteomes" id="UP000240493"/>
    </source>
</evidence>
<gene>
    <name evidence="2" type="ORF">M441DRAFT_214398</name>
</gene>
<dbReference type="Proteomes" id="UP000240493">
    <property type="component" value="Unassembled WGS sequence"/>
</dbReference>
<protein>
    <submittedName>
        <fullName evidence="2">Uncharacterized protein</fullName>
    </submittedName>
</protein>
<feature type="region of interest" description="Disordered" evidence="1">
    <location>
        <begin position="1"/>
        <end position="78"/>
    </location>
</feature>
<keyword evidence="3" id="KW-1185">Reference proteome</keyword>
<evidence type="ECO:0000313" key="2">
    <source>
        <dbReference type="EMBL" id="PTB46372.1"/>
    </source>
</evidence>
<evidence type="ECO:0000256" key="1">
    <source>
        <dbReference type="SAM" id="MobiDB-lite"/>
    </source>
</evidence>
<dbReference type="AlphaFoldDB" id="A0A2T3ZNK1"/>
<accession>A0A2T3ZNK1</accession>
<organism evidence="2 3">
    <name type="scientific">Trichoderma asperellum (strain ATCC 204424 / CBS 433.97 / NBRC 101777)</name>
    <dbReference type="NCBI Taxonomy" id="1042311"/>
    <lineage>
        <taxon>Eukaryota</taxon>
        <taxon>Fungi</taxon>
        <taxon>Dikarya</taxon>
        <taxon>Ascomycota</taxon>
        <taxon>Pezizomycotina</taxon>
        <taxon>Sordariomycetes</taxon>
        <taxon>Hypocreomycetidae</taxon>
        <taxon>Hypocreales</taxon>
        <taxon>Hypocreaceae</taxon>
        <taxon>Trichoderma</taxon>
    </lineage>
</organism>
<sequence length="151" mass="16459">MQASSTQLVWPPPVSTVRTRKRSAETFATGAPPPALRAKKTSSAGLSKTSRRETRFHAGGPDPRIADDRRQAKSHSSPAWQAAVLRSSAVLRNTALQPLPIIPWCFALARSICAVASACTPYPAARWVPRRLRRTQVPSTSMSSMSTSERH</sequence>